<reference evidence="2" key="1">
    <citation type="submission" date="2019-10" db="EMBL/GenBank/DDBJ databases">
        <authorList>
            <consortium name="PulseNet: The National Subtyping Network for Foodborne Disease Surveillance"/>
            <person name="Tarr C.L."/>
            <person name="Trees E."/>
            <person name="Katz L.S."/>
            <person name="Carleton-Romer H.A."/>
            <person name="Stroika S."/>
            <person name="Kucerova Z."/>
            <person name="Roache K.F."/>
            <person name="Sabol A.L."/>
            <person name="Besser J."/>
            <person name="Gerner-Smidt P."/>
        </authorList>
    </citation>
    <scope>NUCLEOTIDE SEQUENCE</scope>
    <source>
        <strain evidence="2">PNUSAS103982</strain>
    </source>
</reference>
<dbReference type="EMBL" id="AALHHT010000005">
    <property type="protein sequence ID" value="ECZ6322737.1"/>
    <property type="molecule type" value="Genomic_DNA"/>
</dbReference>
<protein>
    <recommendedName>
        <fullName evidence="3">Transcriptional regulator</fullName>
    </recommendedName>
</protein>
<dbReference type="AlphaFoldDB" id="A0A624MM52"/>
<accession>A0A624MM52</accession>
<gene>
    <name evidence="2" type="ORF">F8W48_16020</name>
</gene>
<name>A0A624MM52_SALER</name>
<evidence type="ECO:0000256" key="1">
    <source>
        <dbReference type="SAM" id="MobiDB-lite"/>
    </source>
</evidence>
<feature type="compositionally biased region" description="Basic and acidic residues" evidence="1">
    <location>
        <begin position="262"/>
        <end position="271"/>
    </location>
</feature>
<sequence length="281" mass="32576">MTDMIVQHPETGCVIIFGDCWPVVSALENVVLDVNPDCTCKTASDLSTLVYQLTCEPQALLLLSLRPREHIFLFYALKEELIYHPTMVISDELFLSDRLILSSWGNIPCMLHQELEIMITNQQLRELSPSNFQHCPEKNILTDFLVTPVLSSGLSEVPQIFHLEERLMDYMSLLMYREMLNRGLTPFRMRLLEAIWTGHQTRNELAEMLNEPREKIWNEKHRLLTQLGMQARLRNILYGTRFCLFLQKTPFMPLYKAGSIREKARTSKQEETPDFPAGKSA</sequence>
<evidence type="ECO:0000313" key="2">
    <source>
        <dbReference type="EMBL" id="ECZ6322737.1"/>
    </source>
</evidence>
<evidence type="ECO:0008006" key="3">
    <source>
        <dbReference type="Google" id="ProtNLM"/>
    </source>
</evidence>
<comment type="caution">
    <text evidence="2">The sequence shown here is derived from an EMBL/GenBank/DDBJ whole genome shotgun (WGS) entry which is preliminary data.</text>
</comment>
<proteinExistence type="predicted"/>
<organism evidence="2">
    <name type="scientific">Salmonella enterica</name>
    <name type="common">Salmonella choleraesuis</name>
    <dbReference type="NCBI Taxonomy" id="28901"/>
    <lineage>
        <taxon>Bacteria</taxon>
        <taxon>Pseudomonadati</taxon>
        <taxon>Pseudomonadota</taxon>
        <taxon>Gammaproteobacteria</taxon>
        <taxon>Enterobacterales</taxon>
        <taxon>Enterobacteriaceae</taxon>
        <taxon>Salmonella</taxon>
    </lineage>
</organism>
<feature type="region of interest" description="Disordered" evidence="1">
    <location>
        <begin position="262"/>
        <end position="281"/>
    </location>
</feature>